<name>A0AAI9ED22_9PEZI</name>
<dbReference type="InterPro" id="IPR050493">
    <property type="entry name" value="FAD-dep_Monooxygenase_BioMet"/>
</dbReference>
<dbReference type="GO" id="GO:0071949">
    <property type="term" value="F:FAD binding"/>
    <property type="evidence" value="ECO:0007669"/>
    <property type="project" value="InterPro"/>
</dbReference>
<keyword evidence="8" id="KW-1185">Reference proteome</keyword>
<dbReference type="EMBL" id="CAVMBE010000054">
    <property type="protein sequence ID" value="CAK4031838.1"/>
    <property type="molecule type" value="Genomic_DNA"/>
</dbReference>
<evidence type="ECO:0000256" key="1">
    <source>
        <dbReference type="ARBA" id="ARBA00007992"/>
    </source>
</evidence>
<keyword evidence="3" id="KW-0274">FAD</keyword>
<organism evidence="7 8">
    <name type="scientific">Lecanosticta acicola</name>
    <dbReference type="NCBI Taxonomy" id="111012"/>
    <lineage>
        <taxon>Eukaryota</taxon>
        <taxon>Fungi</taxon>
        <taxon>Dikarya</taxon>
        <taxon>Ascomycota</taxon>
        <taxon>Pezizomycotina</taxon>
        <taxon>Dothideomycetes</taxon>
        <taxon>Dothideomycetidae</taxon>
        <taxon>Mycosphaerellales</taxon>
        <taxon>Mycosphaerellaceae</taxon>
        <taxon>Lecanosticta</taxon>
    </lineage>
</organism>
<accession>A0AAI9ED22</accession>
<dbReference type="Proteomes" id="UP001296104">
    <property type="component" value="Unassembled WGS sequence"/>
</dbReference>
<sequence length="444" mass="49680">MREKCPPLQILIVGAGLGGLATALALRKCGGGHHNIRILEKHAAQTEIGFAVSLTPNCVKVLKFLGLPFERAGLSPWTGLDFIRAREGEAMMELSSSEGRNAAEREILGRAEERYGAPSLAAHRVDLHDALREMCVELGVEIRERERVVRYDAGEGRVEVEGGEVFRGDVVIAADGVHSRAHRWVVGEERPVRRSGLRNVRFTMDTERFRGIWGLTGAEGEKAAGMSVVYAAERRDVLLLRYSCRGGALQNFGLYEFSDGDAASQERWKNDSPKEIALALLEGYNDSVREIVRRTDEKDMYLWHVNERLPLPSFHKHRLVLLGDAAHPMHPTLGAGAAAAFEDAATLGILLRDVQDTNLVEERLRMYNALRRPRASAMQLLSQSDSLWYTIPEEIQQMAREFISEEDWPDPLTRPGVNHWCFKFDCVGAAEKALEEMRRDSKTA</sequence>
<dbReference type="SUPFAM" id="SSF51905">
    <property type="entry name" value="FAD/NAD(P)-binding domain"/>
    <property type="match status" value="1"/>
</dbReference>
<comment type="caution">
    <text evidence="7">The sequence shown here is derived from an EMBL/GenBank/DDBJ whole genome shotgun (WGS) entry which is preliminary data.</text>
</comment>
<comment type="similarity">
    <text evidence="1">Belongs to the paxM FAD-dependent monooxygenase family.</text>
</comment>
<evidence type="ECO:0000256" key="3">
    <source>
        <dbReference type="ARBA" id="ARBA00022827"/>
    </source>
</evidence>
<proteinExistence type="inferred from homology"/>
<feature type="domain" description="FAD-binding" evidence="6">
    <location>
        <begin position="9"/>
        <end position="378"/>
    </location>
</feature>
<dbReference type="PRINTS" id="PR00420">
    <property type="entry name" value="RNGMNOXGNASE"/>
</dbReference>
<dbReference type="InterPro" id="IPR002938">
    <property type="entry name" value="FAD-bd"/>
</dbReference>
<dbReference type="Pfam" id="PF01494">
    <property type="entry name" value="FAD_binding_3"/>
    <property type="match status" value="1"/>
</dbReference>
<dbReference type="PANTHER" id="PTHR13789">
    <property type="entry name" value="MONOOXYGENASE"/>
    <property type="match status" value="1"/>
</dbReference>
<protein>
    <submittedName>
        <fullName evidence="7">FAD NAD(P)-binding domain-containing</fullName>
    </submittedName>
</protein>
<gene>
    <name evidence="7" type="ORF">LECACI_7A006996</name>
</gene>
<evidence type="ECO:0000259" key="6">
    <source>
        <dbReference type="Pfam" id="PF01494"/>
    </source>
</evidence>
<evidence type="ECO:0000256" key="2">
    <source>
        <dbReference type="ARBA" id="ARBA00022630"/>
    </source>
</evidence>
<dbReference type="AlphaFoldDB" id="A0AAI9ED22"/>
<keyword evidence="4" id="KW-0560">Oxidoreductase</keyword>
<reference evidence="7" key="1">
    <citation type="submission" date="2023-11" db="EMBL/GenBank/DDBJ databases">
        <authorList>
            <person name="Alioto T."/>
            <person name="Alioto T."/>
            <person name="Gomez Garrido J."/>
        </authorList>
    </citation>
    <scope>NUCLEOTIDE SEQUENCE</scope>
</reference>
<dbReference type="Gene3D" id="3.50.50.60">
    <property type="entry name" value="FAD/NAD(P)-binding domain"/>
    <property type="match status" value="1"/>
</dbReference>
<dbReference type="PANTHER" id="PTHR13789:SF314">
    <property type="entry name" value="FAD-BINDING DOMAIN-CONTAINING PROTEIN"/>
    <property type="match status" value="1"/>
</dbReference>
<evidence type="ECO:0000313" key="8">
    <source>
        <dbReference type="Proteomes" id="UP001296104"/>
    </source>
</evidence>
<evidence type="ECO:0000256" key="4">
    <source>
        <dbReference type="ARBA" id="ARBA00023002"/>
    </source>
</evidence>
<keyword evidence="2" id="KW-0285">Flavoprotein</keyword>
<keyword evidence="5" id="KW-0503">Monooxygenase</keyword>
<evidence type="ECO:0000256" key="5">
    <source>
        <dbReference type="ARBA" id="ARBA00023033"/>
    </source>
</evidence>
<evidence type="ECO:0000313" key="7">
    <source>
        <dbReference type="EMBL" id="CAK4031838.1"/>
    </source>
</evidence>
<dbReference type="GO" id="GO:0004497">
    <property type="term" value="F:monooxygenase activity"/>
    <property type="evidence" value="ECO:0007669"/>
    <property type="project" value="UniProtKB-KW"/>
</dbReference>
<dbReference type="InterPro" id="IPR036188">
    <property type="entry name" value="FAD/NAD-bd_sf"/>
</dbReference>